<name>A0A816Z913_9BILA</name>
<reference evidence="1" key="1">
    <citation type="submission" date="2021-02" db="EMBL/GenBank/DDBJ databases">
        <authorList>
            <person name="Nowell W R."/>
        </authorList>
    </citation>
    <scope>NUCLEOTIDE SEQUENCE</scope>
</reference>
<gene>
    <name evidence="1" type="ORF">MBJ925_LOCUS35404</name>
</gene>
<accession>A0A816Z913</accession>
<dbReference type="AlphaFoldDB" id="A0A816Z913"/>
<organism evidence="1 2">
    <name type="scientific">Rotaria magnacalcarata</name>
    <dbReference type="NCBI Taxonomy" id="392030"/>
    <lineage>
        <taxon>Eukaryota</taxon>
        <taxon>Metazoa</taxon>
        <taxon>Spiralia</taxon>
        <taxon>Gnathifera</taxon>
        <taxon>Rotifera</taxon>
        <taxon>Eurotatoria</taxon>
        <taxon>Bdelloidea</taxon>
        <taxon>Philodinida</taxon>
        <taxon>Philodinidae</taxon>
        <taxon>Rotaria</taxon>
    </lineage>
</organism>
<evidence type="ECO:0000313" key="1">
    <source>
        <dbReference type="EMBL" id="CAF2201398.1"/>
    </source>
</evidence>
<comment type="caution">
    <text evidence="1">The sequence shown here is derived from an EMBL/GenBank/DDBJ whole genome shotgun (WGS) entry which is preliminary data.</text>
</comment>
<proteinExistence type="predicted"/>
<sequence length="250" mass="29424">MSYLEELTLHLHILSDSTFISGTHLDNEILGHMPRLHTFSFYFASENAIVDSTIRISNSDIEQTFANIEPRQIGCLIDYYTCRRLICRVFSLPFKFERLSKITNNIPNIVFNSVTDLELCDKYPFKHEFFIRFARDFPFLKSLSIDTILAPNWRCREHHLYHIDWPSIVEYPHLMSLDIDSANSYYVEHFLNETKAHVSRLTKLKVRYEDLEMGTKDFTRTETRRNCANVKRLIVKHCVVYPKDVCSLSG</sequence>
<dbReference type="EMBL" id="CAJNRE010019520">
    <property type="protein sequence ID" value="CAF2201398.1"/>
    <property type="molecule type" value="Genomic_DNA"/>
</dbReference>
<dbReference type="Proteomes" id="UP000663824">
    <property type="component" value="Unassembled WGS sequence"/>
</dbReference>
<evidence type="ECO:0000313" key="2">
    <source>
        <dbReference type="Proteomes" id="UP000663824"/>
    </source>
</evidence>
<protein>
    <submittedName>
        <fullName evidence="1">Uncharacterized protein</fullName>
    </submittedName>
</protein>